<keyword evidence="3" id="KW-0472">Membrane</keyword>
<reference evidence="5" key="1">
    <citation type="submission" date="2019-06" db="EMBL/GenBank/DDBJ databases">
        <authorList>
            <consortium name="Wellcome Sanger Institute Data Sharing"/>
        </authorList>
    </citation>
    <scope>NUCLEOTIDE SEQUENCE [LARGE SCALE GENOMIC DNA]</scope>
</reference>
<evidence type="ECO:0000313" key="6">
    <source>
        <dbReference type="Proteomes" id="UP000472263"/>
    </source>
</evidence>
<dbReference type="SUPFAM" id="SSF56436">
    <property type="entry name" value="C-type lectin-like"/>
    <property type="match status" value="1"/>
</dbReference>
<dbReference type="SMART" id="SM00034">
    <property type="entry name" value="CLECT"/>
    <property type="match status" value="1"/>
</dbReference>
<gene>
    <name evidence="5" type="primary">LOC115354662</name>
</gene>
<keyword evidence="6" id="KW-1185">Reference proteome</keyword>
<dbReference type="InterPro" id="IPR001304">
    <property type="entry name" value="C-type_lectin-like"/>
</dbReference>
<keyword evidence="1" id="KW-1015">Disulfide bond</keyword>
<name>A0A667YFE8_9TELE</name>
<evidence type="ECO:0000259" key="4">
    <source>
        <dbReference type="PROSITE" id="PS50041"/>
    </source>
</evidence>
<feature type="transmembrane region" description="Helical" evidence="3">
    <location>
        <begin position="57"/>
        <end position="79"/>
    </location>
</feature>
<dbReference type="PANTHER" id="PTHR22803">
    <property type="entry name" value="MANNOSE, PHOSPHOLIPASE, LECTIN RECEPTOR RELATED"/>
    <property type="match status" value="1"/>
</dbReference>
<dbReference type="AlphaFoldDB" id="A0A667YFE8"/>
<dbReference type="InterPro" id="IPR016187">
    <property type="entry name" value="CTDL_fold"/>
</dbReference>
<keyword evidence="3" id="KW-0812">Transmembrane</keyword>
<sequence>MRLTANKVRKSEEELSQLGGRKHRQQKLNLLHGLDAATAAEGSLLRGKSFSVPHYRLVILCLGLLDIILLLAALVIGVYCGTLNEIHVPEHSPHWSAFSELKELQFIQKEAINAKVEAQQALEKAISQRRQQILQLEVQGLLNDGLQNQIEQLRAEKTKLMSNMSSFQESCGRCPSGWFLLRTSCYFHAKVASFPKKSWADSRADCISRGADLVKIDNWEEQITLFEYLPTASSQPRSSIKDGIWIGLTHTRGNWVWVNNVTQVDPGFWIDGEPNNLSLGEDCVAIYNRGNPRRTWFDENCTQNAFEWLCEKELS</sequence>
<dbReference type="PROSITE" id="PS50041">
    <property type="entry name" value="C_TYPE_LECTIN_2"/>
    <property type="match status" value="1"/>
</dbReference>
<dbReference type="InterPro" id="IPR050111">
    <property type="entry name" value="C-type_lectin/snaclec_domain"/>
</dbReference>
<evidence type="ECO:0000256" key="3">
    <source>
        <dbReference type="SAM" id="Phobius"/>
    </source>
</evidence>
<dbReference type="GeneTree" id="ENSGT01030000234575"/>
<feature type="coiled-coil region" evidence="2">
    <location>
        <begin position="104"/>
        <end position="170"/>
    </location>
</feature>
<organism evidence="5 6">
    <name type="scientific">Myripristis murdjan</name>
    <name type="common">pinecone soldierfish</name>
    <dbReference type="NCBI Taxonomy" id="586833"/>
    <lineage>
        <taxon>Eukaryota</taxon>
        <taxon>Metazoa</taxon>
        <taxon>Chordata</taxon>
        <taxon>Craniata</taxon>
        <taxon>Vertebrata</taxon>
        <taxon>Euteleostomi</taxon>
        <taxon>Actinopterygii</taxon>
        <taxon>Neopterygii</taxon>
        <taxon>Teleostei</taxon>
        <taxon>Neoteleostei</taxon>
        <taxon>Acanthomorphata</taxon>
        <taxon>Holocentriformes</taxon>
        <taxon>Holocentridae</taxon>
        <taxon>Myripristis</taxon>
    </lineage>
</organism>
<dbReference type="Pfam" id="PF00059">
    <property type="entry name" value="Lectin_C"/>
    <property type="match status" value="1"/>
</dbReference>
<dbReference type="Gene3D" id="3.10.100.10">
    <property type="entry name" value="Mannose-Binding Protein A, subunit A"/>
    <property type="match status" value="1"/>
</dbReference>
<evidence type="ECO:0000313" key="5">
    <source>
        <dbReference type="Ensembl" id="ENSMMDP00005022619.1"/>
    </source>
</evidence>
<dbReference type="Ensembl" id="ENSMMDT00005023117.1">
    <property type="protein sequence ID" value="ENSMMDP00005022619.1"/>
    <property type="gene ID" value="ENSMMDG00005010962.1"/>
</dbReference>
<proteinExistence type="predicted"/>
<dbReference type="InterPro" id="IPR016186">
    <property type="entry name" value="C-type_lectin-like/link_sf"/>
</dbReference>
<protein>
    <submittedName>
        <fullName evidence="5">C-type lectin domain family 12 member B-like</fullName>
    </submittedName>
</protein>
<dbReference type="PROSITE" id="PS00615">
    <property type="entry name" value="C_TYPE_LECTIN_1"/>
    <property type="match status" value="1"/>
</dbReference>
<keyword evidence="2" id="KW-0175">Coiled coil</keyword>
<keyword evidence="3" id="KW-1133">Transmembrane helix</keyword>
<reference evidence="5" key="2">
    <citation type="submission" date="2025-08" db="UniProtKB">
        <authorList>
            <consortium name="Ensembl"/>
        </authorList>
    </citation>
    <scope>IDENTIFICATION</scope>
</reference>
<dbReference type="InParanoid" id="A0A667YFE8"/>
<feature type="domain" description="C-type lectin" evidence="4">
    <location>
        <begin position="181"/>
        <end position="303"/>
    </location>
</feature>
<dbReference type="InterPro" id="IPR018378">
    <property type="entry name" value="C-type_lectin_CS"/>
</dbReference>
<accession>A0A667YFE8</accession>
<reference evidence="5" key="3">
    <citation type="submission" date="2025-09" db="UniProtKB">
        <authorList>
            <consortium name="Ensembl"/>
        </authorList>
    </citation>
    <scope>IDENTIFICATION</scope>
</reference>
<evidence type="ECO:0000256" key="2">
    <source>
        <dbReference type="SAM" id="Coils"/>
    </source>
</evidence>
<evidence type="ECO:0000256" key="1">
    <source>
        <dbReference type="ARBA" id="ARBA00023157"/>
    </source>
</evidence>
<dbReference type="Proteomes" id="UP000472263">
    <property type="component" value="Chromosome 22"/>
</dbReference>